<keyword evidence="2" id="KW-1133">Transmembrane helix</keyword>
<evidence type="ECO:0000256" key="2">
    <source>
        <dbReference type="SAM" id="Phobius"/>
    </source>
</evidence>
<dbReference type="Pfam" id="PF03140">
    <property type="entry name" value="DUF247"/>
    <property type="match status" value="1"/>
</dbReference>
<comment type="caution">
    <text evidence="3">The sequence shown here is derived from an EMBL/GenBank/DDBJ whole genome shotgun (WGS) entry which is preliminary data.</text>
</comment>
<dbReference type="InterPro" id="IPR004158">
    <property type="entry name" value="DUF247_pln"/>
</dbReference>
<reference evidence="3 4" key="1">
    <citation type="journal article" date="2018" name="Proc. Natl. Acad. Sci. U.S.A.">
        <title>Draft genome sequence of Camellia sinensis var. sinensis provides insights into the evolution of the tea genome and tea quality.</title>
        <authorList>
            <person name="Wei C."/>
            <person name="Yang H."/>
            <person name="Wang S."/>
            <person name="Zhao J."/>
            <person name="Liu C."/>
            <person name="Gao L."/>
            <person name="Xia E."/>
            <person name="Lu Y."/>
            <person name="Tai Y."/>
            <person name="She G."/>
            <person name="Sun J."/>
            <person name="Cao H."/>
            <person name="Tong W."/>
            <person name="Gao Q."/>
            <person name="Li Y."/>
            <person name="Deng W."/>
            <person name="Jiang X."/>
            <person name="Wang W."/>
            <person name="Chen Q."/>
            <person name="Zhang S."/>
            <person name="Li H."/>
            <person name="Wu J."/>
            <person name="Wang P."/>
            <person name="Li P."/>
            <person name="Shi C."/>
            <person name="Zheng F."/>
            <person name="Jian J."/>
            <person name="Huang B."/>
            <person name="Shan D."/>
            <person name="Shi M."/>
            <person name="Fang C."/>
            <person name="Yue Y."/>
            <person name="Li F."/>
            <person name="Li D."/>
            <person name="Wei S."/>
            <person name="Han B."/>
            <person name="Jiang C."/>
            <person name="Yin Y."/>
            <person name="Xia T."/>
            <person name="Zhang Z."/>
            <person name="Bennetzen J.L."/>
            <person name="Zhao S."/>
            <person name="Wan X."/>
        </authorList>
    </citation>
    <scope>NUCLEOTIDE SEQUENCE [LARGE SCALE GENOMIC DNA]</scope>
    <source>
        <strain evidence="4">cv. Shuchazao</strain>
        <tissue evidence="3">Leaf</tissue>
    </source>
</reference>
<keyword evidence="2" id="KW-0472">Membrane</keyword>
<dbReference type="AlphaFoldDB" id="A0A4S4DC87"/>
<keyword evidence="4" id="KW-1185">Reference proteome</keyword>
<evidence type="ECO:0000256" key="1">
    <source>
        <dbReference type="SAM" id="MobiDB-lite"/>
    </source>
</evidence>
<organism evidence="3 4">
    <name type="scientific">Camellia sinensis var. sinensis</name>
    <name type="common">China tea</name>
    <dbReference type="NCBI Taxonomy" id="542762"/>
    <lineage>
        <taxon>Eukaryota</taxon>
        <taxon>Viridiplantae</taxon>
        <taxon>Streptophyta</taxon>
        <taxon>Embryophyta</taxon>
        <taxon>Tracheophyta</taxon>
        <taxon>Spermatophyta</taxon>
        <taxon>Magnoliopsida</taxon>
        <taxon>eudicotyledons</taxon>
        <taxon>Gunneridae</taxon>
        <taxon>Pentapetalae</taxon>
        <taxon>asterids</taxon>
        <taxon>Ericales</taxon>
        <taxon>Theaceae</taxon>
        <taxon>Camellia</taxon>
    </lineage>
</organism>
<protein>
    <submittedName>
        <fullName evidence="3">Uncharacterized protein</fullName>
    </submittedName>
</protein>
<accession>A0A4S4DC87</accession>
<dbReference type="STRING" id="542762.A0A4S4DC87"/>
<feature type="compositionally biased region" description="Basic and acidic residues" evidence="1">
    <location>
        <begin position="266"/>
        <end position="277"/>
    </location>
</feature>
<dbReference type="Proteomes" id="UP000306102">
    <property type="component" value="Unassembled WGS sequence"/>
</dbReference>
<evidence type="ECO:0000313" key="3">
    <source>
        <dbReference type="EMBL" id="THF99245.1"/>
    </source>
</evidence>
<dbReference type="PANTHER" id="PTHR31170">
    <property type="entry name" value="BNAC04G53230D PROTEIN"/>
    <property type="match status" value="1"/>
</dbReference>
<gene>
    <name evidence="3" type="ORF">TEA_013125</name>
</gene>
<feature type="region of interest" description="Disordered" evidence="1">
    <location>
        <begin position="256"/>
        <end position="277"/>
    </location>
</feature>
<keyword evidence="2" id="KW-0812">Transmembrane</keyword>
<evidence type="ECO:0000313" key="4">
    <source>
        <dbReference type="Proteomes" id="UP000306102"/>
    </source>
</evidence>
<sequence length="457" mass="52623">MKRMGEPDEQRMGEREQWVIKVNDELKCMADTPTEIKHWEKRSIYKVPACVTDLNKTAYKPQAVSFGPYHQGEPHLLPMEEHKHRALLHFLKRSNKPLESYVNSLAQVVQDLKDSYDSLDPVWQSDTSNDRFLKLMILDGCFMLEVLRMATQSLDDYAHNDPIFSKHGKLHLMPYIKRDMLMLENQLPMPVLHNLLAVENHKADQQGNEEEEFVNKLILKFCHPNTRFPPDSLRMGKCLHLLDVYRKSLLWEDRSNKEKKSRKSGRSADHEGGGGDEIIRSATELNEAGIRFKKSKSGSLKDISFKGGVLKLPLIVVDDATESMFLNLMAFERFHVGSGNEVTSYIFFMDNIIDSAGDVSLLHSRSIIQNAIGSDKAVAKLFNSLSKDITLDPDSSLDVVHKKVHRYCKKHWNEWRANLIHTYFRNPWAILSVIAAVFLFALTIAQTIYTVYPYYRK</sequence>
<dbReference type="PANTHER" id="PTHR31170:SF18">
    <property type="entry name" value="(WILD MALAYSIAN BANANA) HYPOTHETICAL PROTEIN"/>
    <property type="match status" value="1"/>
</dbReference>
<dbReference type="EMBL" id="SDRB02011994">
    <property type="protein sequence ID" value="THF99245.1"/>
    <property type="molecule type" value="Genomic_DNA"/>
</dbReference>
<proteinExistence type="predicted"/>
<name>A0A4S4DC87_CAMSN</name>
<feature type="transmembrane region" description="Helical" evidence="2">
    <location>
        <begin position="428"/>
        <end position="452"/>
    </location>
</feature>